<organism evidence="1 2">
    <name type="scientific">Sphingobacterium athyrii</name>
    <dbReference type="NCBI Taxonomy" id="2152717"/>
    <lineage>
        <taxon>Bacteria</taxon>
        <taxon>Pseudomonadati</taxon>
        <taxon>Bacteroidota</taxon>
        <taxon>Sphingobacteriia</taxon>
        <taxon>Sphingobacteriales</taxon>
        <taxon>Sphingobacteriaceae</taxon>
        <taxon>Sphingobacterium</taxon>
    </lineage>
</organism>
<evidence type="ECO:0000313" key="2">
    <source>
        <dbReference type="Proteomes" id="UP000250831"/>
    </source>
</evidence>
<sequence length="343" mass="39015">MSLSLLSAAQPRHIRLIGAVSADNFAAYFNTDTVQLSQLNTSKTPAGVFVAYRKADTLNFKHEFYQSFEAENYIRVGLAFYARKGNDYQLSFKNDNAFFCASCNNMSYYNVNASRDTVSISISWGPNAHGRNEGYCFVYRPATKRWQLAERDNSGSDDEGTSSSEYMTYSKNVKVYLDDYDAESLSYDSTVVSNQRIALSYKPGDYATLLRSLKEIPKNSLFLLPKVFNEHTAKYFMENGLSEDQPDNTNPIHGKNVLSANEIGYFLEQANQLDAAQVFLDKVIERFPEREVAYLNRGDVFFKRGQSSFKQAVNDYRTYVALMNKRGLQAKIPQRVVKFLSTH</sequence>
<evidence type="ECO:0000313" key="1">
    <source>
        <dbReference type="EMBL" id="PUV25878.1"/>
    </source>
</evidence>
<dbReference type="InterPro" id="IPR011990">
    <property type="entry name" value="TPR-like_helical_dom_sf"/>
</dbReference>
<reference evidence="1 2" key="1">
    <citation type="submission" date="2018-04" db="EMBL/GenBank/DDBJ databases">
        <title>Sphingobacterium sp. M46 Genome.</title>
        <authorList>
            <person name="Cheng J."/>
            <person name="Li Y."/>
        </authorList>
    </citation>
    <scope>NUCLEOTIDE SEQUENCE [LARGE SCALE GENOMIC DNA]</scope>
    <source>
        <strain evidence="1 2">M46</strain>
    </source>
</reference>
<dbReference type="AlphaFoldDB" id="A0A363NYU0"/>
<dbReference type="EMBL" id="QCXX01000001">
    <property type="protein sequence ID" value="PUV25878.1"/>
    <property type="molecule type" value="Genomic_DNA"/>
</dbReference>
<dbReference type="Gene3D" id="1.25.40.10">
    <property type="entry name" value="Tetratricopeptide repeat domain"/>
    <property type="match status" value="1"/>
</dbReference>
<accession>A0A363NYU0</accession>
<name>A0A363NYU0_9SPHI</name>
<protein>
    <submittedName>
        <fullName evidence="1">Uncharacterized protein</fullName>
    </submittedName>
</protein>
<dbReference type="Proteomes" id="UP000250831">
    <property type="component" value="Unassembled WGS sequence"/>
</dbReference>
<proteinExistence type="predicted"/>
<keyword evidence="2" id="KW-1185">Reference proteome</keyword>
<gene>
    <name evidence="1" type="ORF">DCO56_02585</name>
</gene>
<dbReference type="SUPFAM" id="SSF48452">
    <property type="entry name" value="TPR-like"/>
    <property type="match status" value="1"/>
</dbReference>
<comment type="caution">
    <text evidence="1">The sequence shown here is derived from an EMBL/GenBank/DDBJ whole genome shotgun (WGS) entry which is preliminary data.</text>
</comment>